<dbReference type="OrthoDB" id="2233316at2"/>
<proteinExistence type="predicted"/>
<accession>A0A495MKP0</accession>
<comment type="caution">
    <text evidence="1">The sequence shown here is derived from an EMBL/GenBank/DDBJ whole genome shotgun (WGS) entry which is preliminary data.</text>
</comment>
<dbReference type="InterPro" id="IPR046228">
    <property type="entry name" value="DUF6261"/>
</dbReference>
<dbReference type="AlphaFoldDB" id="A0A495MKP0"/>
<protein>
    <submittedName>
        <fullName evidence="1">Uncharacterized protein</fullName>
    </submittedName>
</protein>
<gene>
    <name evidence="1" type="ORF">CLV94_1592</name>
</gene>
<name>A0A495MKP0_9FLAO</name>
<organism evidence="1 2">
    <name type="scientific">Flavobacterium endophyticum</name>
    <dbReference type="NCBI Taxonomy" id="1540163"/>
    <lineage>
        <taxon>Bacteria</taxon>
        <taxon>Pseudomonadati</taxon>
        <taxon>Bacteroidota</taxon>
        <taxon>Flavobacteriia</taxon>
        <taxon>Flavobacteriales</taxon>
        <taxon>Flavobacteriaceae</taxon>
        <taxon>Flavobacterium</taxon>
    </lineage>
</organism>
<sequence length="244" mass="28382">MKLHKLNTSHLQYVESGQFIIRFLTDFKNSTLVPTEDAEFNALYQSLLQQSPIYDRALMQIQSWAESKKLMDLDYIRDRKMTTVRTVVSTFRHTDDEDEKKAYDLLMTLLRTYKRVEHMNFEAESLALDNFIAEIRSTRFSAAATKLGLEKHLMNLEMANTNFKTLFSNRSTNINTTEVFDTKALRKKILETYKDLAEYVLVMAKRKNTPFYAELLTILNTGRSYFSDLIARRKGTAAGTDPRI</sequence>
<evidence type="ECO:0000313" key="1">
    <source>
        <dbReference type="EMBL" id="RKS26531.1"/>
    </source>
</evidence>
<dbReference type="RefSeq" id="WP_121375845.1">
    <property type="nucleotide sequence ID" value="NZ_RBLC01000001.1"/>
</dbReference>
<dbReference type="EMBL" id="RBLC01000001">
    <property type="protein sequence ID" value="RKS26531.1"/>
    <property type="molecule type" value="Genomic_DNA"/>
</dbReference>
<evidence type="ECO:0000313" key="2">
    <source>
        <dbReference type="Proteomes" id="UP000277579"/>
    </source>
</evidence>
<reference evidence="1 2" key="1">
    <citation type="submission" date="2018-10" db="EMBL/GenBank/DDBJ databases">
        <title>Genomic Encyclopedia of Archaeal and Bacterial Type Strains, Phase II (KMG-II): from individual species to whole genera.</title>
        <authorList>
            <person name="Goeker M."/>
        </authorList>
    </citation>
    <scope>NUCLEOTIDE SEQUENCE [LARGE SCALE GENOMIC DNA]</scope>
    <source>
        <strain evidence="1 2">DSM 29537</strain>
    </source>
</reference>
<keyword evidence="2" id="KW-1185">Reference proteome</keyword>
<dbReference type="Proteomes" id="UP000277579">
    <property type="component" value="Unassembled WGS sequence"/>
</dbReference>
<dbReference type="Pfam" id="PF19775">
    <property type="entry name" value="DUF6261"/>
    <property type="match status" value="1"/>
</dbReference>